<evidence type="ECO:0000256" key="5">
    <source>
        <dbReference type="ARBA" id="ARBA00022833"/>
    </source>
</evidence>
<evidence type="ECO:0000256" key="3">
    <source>
        <dbReference type="ARBA" id="ARBA00022723"/>
    </source>
</evidence>
<dbReference type="SMART" id="SM00399">
    <property type="entry name" value="ZnF_C4"/>
    <property type="match status" value="1"/>
</dbReference>
<dbReference type="Proteomes" id="UP000835052">
    <property type="component" value="Unassembled WGS sequence"/>
</dbReference>
<reference evidence="13" key="1">
    <citation type="submission" date="2020-10" db="EMBL/GenBank/DDBJ databases">
        <authorList>
            <person name="Kikuchi T."/>
        </authorList>
    </citation>
    <scope>NUCLEOTIDE SEQUENCE</scope>
    <source>
        <strain evidence="13">NKZ352</strain>
    </source>
</reference>
<evidence type="ECO:0000256" key="1">
    <source>
        <dbReference type="ARBA" id="ARBA00004123"/>
    </source>
</evidence>
<dbReference type="AlphaFoldDB" id="A0A8S1H6H2"/>
<sequence>MSTDFTTELENFGSSSCLVCGRLSNTGHHYGVVACLGCKTFFRRIVMRGTSPKCKFKNSCRLEKNVNAKRICRSCRYWKCKQIGMREEALHPSRDVIGRRRRPSAESPPDMHMKTLSDADEENLRLLDEIREIDISIRARTACMLGKQASEDEKFYSTDCDCSKVSVNHEMGRSLKVDLHLLGEWVSRVPYFQKLSPKFKKVLLRRFCLRYTVIEHGVYTAQMPQYENVWFLPDQTCLIRDFVDIPSEIRSHLTPSIIEEQQLLSQFTSMLIDEVASPLRNLRLTSMEVAALKVLMLLKPTQLTEPSGEEIASREDLTIIHDVRNRVINGLHAFYEVSETADAEVRLGQVLILTGGVEVCADRALEEMQLLRVFNLSSFDPTSANIIFGKATF</sequence>
<keyword evidence="3" id="KW-0479">Metal-binding</keyword>
<dbReference type="Gene3D" id="1.10.565.10">
    <property type="entry name" value="Retinoid X Receptor"/>
    <property type="match status" value="1"/>
</dbReference>
<evidence type="ECO:0000256" key="4">
    <source>
        <dbReference type="ARBA" id="ARBA00022771"/>
    </source>
</evidence>
<dbReference type="PANTHER" id="PTHR46587">
    <property type="entry name" value="NUCLEAR HORMONE RECEPTOR FAMILY"/>
    <property type="match status" value="1"/>
</dbReference>
<keyword evidence="4" id="KW-0863">Zinc-finger</keyword>
<keyword evidence="9" id="KW-0675">Receptor</keyword>
<dbReference type="SUPFAM" id="SSF57716">
    <property type="entry name" value="Glucocorticoid receptor-like (DNA-binding domain)"/>
    <property type="match status" value="1"/>
</dbReference>
<dbReference type="GO" id="GO:0000978">
    <property type="term" value="F:RNA polymerase II cis-regulatory region sequence-specific DNA binding"/>
    <property type="evidence" value="ECO:0007669"/>
    <property type="project" value="InterPro"/>
</dbReference>
<comment type="subcellular location">
    <subcellularLocation>
        <location evidence="1">Nucleus</location>
    </subcellularLocation>
</comment>
<evidence type="ECO:0000259" key="11">
    <source>
        <dbReference type="PROSITE" id="PS51030"/>
    </source>
</evidence>
<keyword evidence="14" id="KW-1185">Reference proteome</keyword>
<dbReference type="PROSITE" id="PS51030">
    <property type="entry name" value="NUCLEAR_REC_DBD_2"/>
    <property type="match status" value="1"/>
</dbReference>
<keyword evidence="7" id="KW-0238">DNA-binding</keyword>
<comment type="caution">
    <text evidence="13">The sequence shown here is derived from an EMBL/GenBank/DDBJ whole genome shotgun (WGS) entry which is preliminary data.</text>
</comment>
<dbReference type="Gene3D" id="3.30.50.10">
    <property type="entry name" value="Erythroid Transcription Factor GATA-1, subunit A"/>
    <property type="match status" value="1"/>
</dbReference>
<organism evidence="13 14">
    <name type="scientific">Caenorhabditis auriculariae</name>
    <dbReference type="NCBI Taxonomy" id="2777116"/>
    <lineage>
        <taxon>Eukaryota</taxon>
        <taxon>Metazoa</taxon>
        <taxon>Ecdysozoa</taxon>
        <taxon>Nematoda</taxon>
        <taxon>Chromadorea</taxon>
        <taxon>Rhabditida</taxon>
        <taxon>Rhabditina</taxon>
        <taxon>Rhabditomorpha</taxon>
        <taxon>Rhabditoidea</taxon>
        <taxon>Rhabditidae</taxon>
        <taxon>Peloderinae</taxon>
        <taxon>Caenorhabditis</taxon>
    </lineage>
</organism>
<dbReference type="Pfam" id="PF00104">
    <property type="entry name" value="Hormone_recep"/>
    <property type="match status" value="1"/>
</dbReference>
<dbReference type="SUPFAM" id="SSF48508">
    <property type="entry name" value="Nuclear receptor ligand-binding domain"/>
    <property type="match status" value="1"/>
</dbReference>
<evidence type="ECO:0000313" key="13">
    <source>
        <dbReference type="EMBL" id="CAD6191279.1"/>
    </source>
</evidence>
<dbReference type="InterPro" id="IPR000536">
    <property type="entry name" value="Nucl_hrmn_rcpt_lig-bd"/>
</dbReference>
<keyword evidence="10" id="KW-0539">Nucleus</keyword>
<dbReference type="EMBL" id="CAJGYM010000020">
    <property type="protein sequence ID" value="CAD6191279.1"/>
    <property type="molecule type" value="Genomic_DNA"/>
</dbReference>
<dbReference type="InterPro" id="IPR049636">
    <property type="entry name" value="HNF4-like_DBD"/>
</dbReference>
<evidence type="ECO:0000256" key="10">
    <source>
        <dbReference type="ARBA" id="ARBA00023242"/>
    </source>
</evidence>
<protein>
    <submittedName>
        <fullName evidence="13">Uncharacterized protein</fullName>
    </submittedName>
</protein>
<feature type="domain" description="Nuclear receptor" evidence="11">
    <location>
        <begin position="14"/>
        <end position="92"/>
    </location>
</feature>
<evidence type="ECO:0000259" key="12">
    <source>
        <dbReference type="PROSITE" id="PS51843"/>
    </source>
</evidence>
<evidence type="ECO:0000256" key="8">
    <source>
        <dbReference type="ARBA" id="ARBA00023163"/>
    </source>
</evidence>
<feature type="domain" description="NR LBD" evidence="12">
    <location>
        <begin position="128"/>
        <end position="390"/>
    </location>
</feature>
<gene>
    <name evidence="13" type="ORF">CAUJ_LOCUS7198</name>
</gene>
<dbReference type="GO" id="GO:0003700">
    <property type="term" value="F:DNA-binding transcription factor activity"/>
    <property type="evidence" value="ECO:0007669"/>
    <property type="project" value="InterPro"/>
</dbReference>
<dbReference type="SMART" id="SM00430">
    <property type="entry name" value="HOLI"/>
    <property type="match status" value="1"/>
</dbReference>
<dbReference type="Pfam" id="PF00105">
    <property type="entry name" value="zf-C4"/>
    <property type="match status" value="1"/>
</dbReference>
<dbReference type="InterPro" id="IPR013088">
    <property type="entry name" value="Znf_NHR/GATA"/>
</dbReference>
<name>A0A8S1H6H2_9PELO</name>
<dbReference type="CDD" id="cd06960">
    <property type="entry name" value="NR_DBD_HNF4A"/>
    <property type="match status" value="1"/>
</dbReference>
<evidence type="ECO:0000256" key="7">
    <source>
        <dbReference type="ARBA" id="ARBA00023125"/>
    </source>
</evidence>
<evidence type="ECO:0000256" key="9">
    <source>
        <dbReference type="ARBA" id="ARBA00023170"/>
    </source>
</evidence>
<dbReference type="InterPro" id="IPR035500">
    <property type="entry name" value="NHR-like_dom_sf"/>
</dbReference>
<dbReference type="GO" id="GO:0005634">
    <property type="term" value="C:nucleus"/>
    <property type="evidence" value="ECO:0007669"/>
    <property type="project" value="UniProtKB-SubCell"/>
</dbReference>
<proteinExistence type="inferred from homology"/>
<evidence type="ECO:0000313" key="14">
    <source>
        <dbReference type="Proteomes" id="UP000835052"/>
    </source>
</evidence>
<keyword evidence="6" id="KW-0805">Transcription regulation</keyword>
<dbReference type="PRINTS" id="PR00047">
    <property type="entry name" value="STROIDFINGER"/>
</dbReference>
<comment type="similarity">
    <text evidence="2">Belongs to the nuclear hormone receptor family.</text>
</comment>
<keyword evidence="5" id="KW-0862">Zinc</keyword>
<keyword evidence="8" id="KW-0804">Transcription</keyword>
<evidence type="ECO:0000256" key="6">
    <source>
        <dbReference type="ARBA" id="ARBA00023015"/>
    </source>
</evidence>
<accession>A0A8S1H6H2</accession>
<dbReference type="PANTHER" id="PTHR46587:SF6">
    <property type="entry name" value="NUCLEAR HORMONE RECEPTOR FAMILY"/>
    <property type="match status" value="1"/>
</dbReference>
<dbReference type="GO" id="GO:0008270">
    <property type="term" value="F:zinc ion binding"/>
    <property type="evidence" value="ECO:0007669"/>
    <property type="project" value="UniProtKB-KW"/>
</dbReference>
<dbReference type="CDD" id="cd06157">
    <property type="entry name" value="NR_LBD"/>
    <property type="match status" value="1"/>
</dbReference>
<dbReference type="InterPro" id="IPR001628">
    <property type="entry name" value="Znf_hrmn_rcpt"/>
</dbReference>
<dbReference type="PROSITE" id="PS51843">
    <property type="entry name" value="NR_LBD"/>
    <property type="match status" value="1"/>
</dbReference>
<evidence type="ECO:0000256" key="2">
    <source>
        <dbReference type="ARBA" id="ARBA00005993"/>
    </source>
</evidence>
<dbReference type="OrthoDB" id="5783820at2759"/>